<evidence type="ECO:0000256" key="3">
    <source>
        <dbReference type="ARBA" id="ARBA00022989"/>
    </source>
</evidence>
<comment type="subcellular location">
    <subcellularLocation>
        <location evidence="1">Membrane</location>
    </subcellularLocation>
</comment>
<keyword evidence="3 5" id="KW-1133">Transmembrane helix</keyword>
<feature type="transmembrane region" description="Helical" evidence="5">
    <location>
        <begin position="178"/>
        <end position="200"/>
    </location>
</feature>
<dbReference type="SUPFAM" id="SSF81321">
    <property type="entry name" value="Family A G protein-coupled receptor-like"/>
    <property type="match status" value="1"/>
</dbReference>
<evidence type="ECO:0000256" key="1">
    <source>
        <dbReference type="ARBA" id="ARBA00004370"/>
    </source>
</evidence>
<dbReference type="Gene3D" id="1.20.1070.10">
    <property type="entry name" value="Rhodopsin 7-helix transmembrane proteins"/>
    <property type="match status" value="1"/>
</dbReference>
<dbReference type="GO" id="GO:0016020">
    <property type="term" value="C:membrane"/>
    <property type="evidence" value="ECO:0007669"/>
    <property type="project" value="UniProtKB-SubCell"/>
</dbReference>
<dbReference type="InterPro" id="IPR019424">
    <property type="entry name" value="7TM_GPCR_Srsx"/>
</dbReference>
<gene>
    <name evidence="6" type="ORF">niasHS_017349</name>
</gene>
<feature type="transmembrane region" description="Helical" evidence="5">
    <location>
        <begin position="131"/>
        <end position="151"/>
    </location>
</feature>
<name>A0ABD2HY63_HETSC</name>
<evidence type="ECO:0000256" key="5">
    <source>
        <dbReference type="SAM" id="Phobius"/>
    </source>
</evidence>
<proteinExistence type="predicted"/>
<evidence type="ECO:0000313" key="7">
    <source>
        <dbReference type="Proteomes" id="UP001620645"/>
    </source>
</evidence>
<reference evidence="6 7" key="1">
    <citation type="submission" date="2024-10" db="EMBL/GenBank/DDBJ databases">
        <authorList>
            <person name="Kim D."/>
        </authorList>
    </citation>
    <scope>NUCLEOTIDE SEQUENCE [LARGE SCALE GENOMIC DNA]</scope>
    <source>
        <strain evidence="6">Taebaek</strain>
    </source>
</reference>
<comment type="caution">
    <text evidence="6">The sequence shown here is derived from an EMBL/GenBank/DDBJ whole genome shotgun (WGS) entry which is preliminary data.</text>
</comment>
<organism evidence="6 7">
    <name type="scientific">Heterodera schachtii</name>
    <name type="common">Sugarbeet cyst nematode worm</name>
    <name type="synonym">Tylenchus schachtii</name>
    <dbReference type="NCBI Taxonomy" id="97005"/>
    <lineage>
        <taxon>Eukaryota</taxon>
        <taxon>Metazoa</taxon>
        <taxon>Ecdysozoa</taxon>
        <taxon>Nematoda</taxon>
        <taxon>Chromadorea</taxon>
        <taxon>Rhabditida</taxon>
        <taxon>Tylenchina</taxon>
        <taxon>Tylenchomorpha</taxon>
        <taxon>Tylenchoidea</taxon>
        <taxon>Heteroderidae</taxon>
        <taxon>Heteroderinae</taxon>
        <taxon>Heterodera</taxon>
    </lineage>
</organism>
<evidence type="ECO:0000313" key="6">
    <source>
        <dbReference type="EMBL" id="KAL3068783.1"/>
    </source>
</evidence>
<dbReference type="InterPro" id="IPR000276">
    <property type="entry name" value="GPCR_Rhodpsn"/>
</dbReference>
<keyword evidence="4 5" id="KW-0472">Membrane</keyword>
<dbReference type="Proteomes" id="UP001620645">
    <property type="component" value="Unassembled WGS sequence"/>
</dbReference>
<evidence type="ECO:0000256" key="4">
    <source>
        <dbReference type="ARBA" id="ARBA00023136"/>
    </source>
</evidence>
<sequence length="340" mass="37771">MRRLATSVTVMTVLGVQNLLLNTPMSALLVHLGWDRVEWAHVPKMSLHGTANVLLALCSFFELLHQHGHLLFLYVALSGHNFIPLSLAIKICSISLFAVSGISLIMAFTGFDRLLCVIMPTFPRTVKKIPYLGTIIFVCVCISFRNLLLIYESSSEMPLLMVTGTIGDLLIGYGGKNIYSTIFVCNTFTIIVYVIVGFLIRKKSASNNSNAEKCNRRIFRSLFIIILIDVSGYYICSAYILFILPNLANDDPIKCWTILMFVGILTVNVSAASNGPVLYVTSTEYRKAFGHEFGRIRRFFCFPNNASSVGIQIQANHLPINVVKVTPILSPKTNVGMKAF</sequence>
<feature type="transmembrane region" description="Helical" evidence="5">
    <location>
        <begin position="256"/>
        <end position="280"/>
    </location>
</feature>
<dbReference type="InterPro" id="IPR047130">
    <property type="entry name" value="7TM_GPCR_Srsx_nematod"/>
</dbReference>
<dbReference type="SMART" id="SM01381">
    <property type="entry name" value="7TM_GPCR_Srsx"/>
    <property type="match status" value="1"/>
</dbReference>
<protein>
    <recommendedName>
        <fullName evidence="8">G-protein coupled receptors family 1 profile domain-containing protein</fullName>
    </recommendedName>
</protein>
<evidence type="ECO:0008006" key="8">
    <source>
        <dbReference type="Google" id="ProtNLM"/>
    </source>
</evidence>
<accession>A0ABD2HY63</accession>
<keyword evidence="7" id="KW-1185">Reference proteome</keyword>
<dbReference type="Pfam" id="PF10320">
    <property type="entry name" value="7TM_GPCR_Srsx"/>
    <property type="match status" value="1"/>
</dbReference>
<dbReference type="PANTHER" id="PTHR23360">
    <property type="entry name" value="G-PROTEIN COUPLED RECEPTORS FAMILY 1 PROFILE DOMAIN-CONTAINING PROTEIN-RELATED"/>
    <property type="match status" value="1"/>
</dbReference>
<feature type="transmembrane region" description="Helical" evidence="5">
    <location>
        <begin position="95"/>
        <end position="119"/>
    </location>
</feature>
<feature type="transmembrane region" description="Helical" evidence="5">
    <location>
        <begin position="221"/>
        <end position="244"/>
    </location>
</feature>
<dbReference type="AlphaFoldDB" id="A0ABD2HY63"/>
<evidence type="ECO:0000256" key="2">
    <source>
        <dbReference type="ARBA" id="ARBA00022692"/>
    </source>
</evidence>
<dbReference type="PANTHER" id="PTHR23360:SF5">
    <property type="entry name" value="G-PROTEIN COUPLED RECEPTORS FAMILY 1 PROFILE DOMAIN-CONTAINING PROTEIN"/>
    <property type="match status" value="1"/>
</dbReference>
<keyword evidence="2 5" id="KW-0812">Transmembrane</keyword>
<dbReference type="EMBL" id="JBICCN010000440">
    <property type="protein sequence ID" value="KAL3068783.1"/>
    <property type="molecule type" value="Genomic_DNA"/>
</dbReference>